<protein>
    <submittedName>
        <fullName evidence="3">AzlD domain-containing protein</fullName>
    </submittedName>
    <submittedName>
        <fullName evidence="2">Branched-subunit amino acid transport protein AzlD</fullName>
    </submittedName>
</protein>
<dbReference type="GeneID" id="85014639"/>
<dbReference type="Proteomes" id="UP000775770">
    <property type="component" value="Unassembled WGS sequence"/>
</dbReference>
<evidence type="ECO:0000313" key="2">
    <source>
        <dbReference type="EMBL" id="MBB6041119.1"/>
    </source>
</evidence>
<dbReference type="RefSeq" id="WP_007158147.1">
    <property type="nucleotide sequence ID" value="NZ_CAUVEM010000008.1"/>
</dbReference>
<comment type="caution">
    <text evidence="2">The sequence shown here is derived from an EMBL/GenBank/DDBJ whole genome shotgun (WGS) entry which is preliminary data.</text>
</comment>
<dbReference type="Pfam" id="PF05437">
    <property type="entry name" value="AzlD"/>
    <property type="match status" value="1"/>
</dbReference>
<evidence type="ECO:0000313" key="4">
    <source>
        <dbReference type="Proteomes" id="UP000522163"/>
    </source>
</evidence>
<keyword evidence="1" id="KW-0472">Membrane</keyword>
<feature type="transmembrane region" description="Helical" evidence="1">
    <location>
        <begin position="7"/>
        <end position="26"/>
    </location>
</feature>
<dbReference type="AlphaFoldDB" id="A0A7W9W2P3"/>
<proteinExistence type="predicted"/>
<dbReference type="EMBL" id="JABZRA010000002">
    <property type="protein sequence ID" value="MBF1271884.1"/>
    <property type="molecule type" value="Genomic_DNA"/>
</dbReference>
<reference evidence="3" key="1">
    <citation type="submission" date="2020-04" db="EMBL/GenBank/DDBJ databases">
        <title>Deep metagenomics examines the oral microbiome during advanced dental caries in children, revealing novel taxa and co-occurrences with host molecules.</title>
        <authorList>
            <person name="Baker J.L."/>
            <person name="Morton J.T."/>
            <person name="Dinis M."/>
            <person name="Alvarez R."/>
            <person name="Tran N.C."/>
            <person name="Knight R."/>
            <person name="Edlund A."/>
        </authorList>
    </citation>
    <scope>NUCLEOTIDE SEQUENCE</scope>
    <source>
        <strain evidence="3">JCVI_38_bin.19</strain>
    </source>
</reference>
<feature type="transmembrane region" description="Helical" evidence="1">
    <location>
        <begin position="38"/>
        <end position="56"/>
    </location>
</feature>
<organism evidence="2 4">
    <name type="scientific">Oribacterium sinus</name>
    <dbReference type="NCBI Taxonomy" id="237576"/>
    <lineage>
        <taxon>Bacteria</taxon>
        <taxon>Bacillati</taxon>
        <taxon>Bacillota</taxon>
        <taxon>Clostridia</taxon>
        <taxon>Lachnospirales</taxon>
        <taxon>Lachnospiraceae</taxon>
        <taxon>Oribacterium</taxon>
    </lineage>
</organism>
<sequence>MTVWQRIIIIALCILGTMLTRFLPFILFQKNTPKTVQYLGKALPPASFALLLVYCLRNVQLFSGNQGLPEFLSLGLTILMHCWKRNMLLSIFSGTVLYMLFQQGILALPF</sequence>
<feature type="transmembrane region" description="Helical" evidence="1">
    <location>
        <begin position="87"/>
        <end position="108"/>
    </location>
</feature>
<gene>
    <name evidence="2" type="ORF">HNQ46_001091</name>
    <name evidence="3" type="ORF">HXM90_00450</name>
</gene>
<reference evidence="2 4" key="2">
    <citation type="submission" date="2020-08" db="EMBL/GenBank/DDBJ databases">
        <title>Genomic Encyclopedia of Type Strains, Phase IV (KMG-IV): sequencing the most valuable type-strain genomes for metagenomic binning, comparative biology and taxonomic classification.</title>
        <authorList>
            <person name="Goeker M."/>
        </authorList>
    </citation>
    <scope>NUCLEOTIDE SEQUENCE [LARGE SCALE GENOMIC DNA]</scope>
    <source>
        <strain evidence="2 4">DSM 17245</strain>
    </source>
</reference>
<name>A0A7W9W2P3_9FIRM</name>
<dbReference type="PIRSF" id="PIRSF003203">
    <property type="entry name" value="AzlD"/>
    <property type="match status" value="1"/>
</dbReference>
<dbReference type="EMBL" id="JACHHH010000004">
    <property type="protein sequence ID" value="MBB6041119.1"/>
    <property type="molecule type" value="Genomic_DNA"/>
</dbReference>
<dbReference type="Proteomes" id="UP000522163">
    <property type="component" value="Unassembled WGS sequence"/>
</dbReference>
<keyword evidence="1" id="KW-0812">Transmembrane</keyword>
<evidence type="ECO:0000256" key="1">
    <source>
        <dbReference type="SAM" id="Phobius"/>
    </source>
</evidence>
<dbReference type="InterPro" id="IPR008407">
    <property type="entry name" value="Brnchd-chn_aa_trnsp_AzlD"/>
</dbReference>
<evidence type="ECO:0000313" key="3">
    <source>
        <dbReference type="EMBL" id="MBF1271884.1"/>
    </source>
</evidence>
<keyword evidence="1" id="KW-1133">Transmembrane helix</keyword>
<accession>A0A7W9W2P3</accession>